<comment type="subcellular location">
    <subcellularLocation>
        <location evidence="1">Cell membrane</location>
        <topology evidence="1">Multi-pass membrane protein</topology>
    </subcellularLocation>
</comment>
<feature type="transmembrane region" description="Helical" evidence="7">
    <location>
        <begin position="287"/>
        <end position="305"/>
    </location>
</feature>
<dbReference type="Proteomes" id="UP000523007">
    <property type="component" value="Unassembled WGS sequence"/>
</dbReference>
<feature type="transmembrane region" description="Helical" evidence="7">
    <location>
        <begin position="219"/>
        <end position="237"/>
    </location>
</feature>
<keyword evidence="10" id="KW-1185">Reference proteome</keyword>
<feature type="compositionally biased region" description="Basic and acidic residues" evidence="6">
    <location>
        <begin position="1"/>
        <end position="14"/>
    </location>
</feature>
<dbReference type="PANTHER" id="PTHR43124">
    <property type="entry name" value="PURINE EFFLUX PUMP PBUE"/>
    <property type="match status" value="1"/>
</dbReference>
<keyword evidence="2" id="KW-1003">Cell membrane</keyword>
<dbReference type="GO" id="GO:0022857">
    <property type="term" value="F:transmembrane transporter activity"/>
    <property type="evidence" value="ECO:0007669"/>
    <property type="project" value="InterPro"/>
</dbReference>
<feature type="transmembrane region" description="Helical" evidence="7">
    <location>
        <begin position="89"/>
        <end position="108"/>
    </location>
</feature>
<reference evidence="9 10" key="1">
    <citation type="submission" date="2020-08" db="EMBL/GenBank/DDBJ databases">
        <title>Sequencing the genomes of 1000 actinobacteria strains.</title>
        <authorList>
            <person name="Klenk H.-P."/>
        </authorList>
    </citation>
    <scope>NUCLEOTIDE SEQUENCE [LARGE SCALE GENOMIC DNA]</scope>
    <source>
        <strain evidence="9 10">DSM 102030</strain>
    </source>
</reference>
<evidence type="ECO:0000313" key="10">
    <source>
        <dbReference type="Proteomes" id="UP000523007"/>
    </source>
</evidence>
<keyword evidence="3 7" id="KW-0812">Transmembrane</keyword>
<feature type="region of interest" description="Disordered" evidence="6">
    <location>
        <begin position="1"/>
        <end position="20"/>
    </location>
</feature>
<dbReference type="SUPFAM" id="SSF103473">
    <property type="entry name" value="MFS general substrate transporter"/>
    <property type="match status" value="1"/>
</dbReference>
<protein>
    <submittedName>
        <fullName evidence="9">DHA1 family inner membrane transport protein</fullName>
    </submittedName>
</protein>
<feature type="domain" description="Major facilitator superfamily (MFS) profile" evidence="8">
    <location>
        <begin position="23"/>
        <end position="408"/>
    </location>
</feature>
<sequence>MATEDMSRAAEARKPSGPSGRRGVLALAFGVFAVGTGEFVLAGLLPLLSQSLGVSVAVAGQVVTAFALTCATAAPVLTTLTAGWPRRHVLLVAVLTYLAGSAGTALAPSYPLVLVAQIIAAAGVGVFVPTASITAAALVPPHRSGRAIATVVTGFTAAVTLGAPLGTALGGVLGWRATMWFASALAILGMLGVLALVPGRVPVPAPQGLRQRLLPLADVRVVAILGTTLVGFTAVYIPYTYIGAVFAPATSGDELRLATLMFVLGAVGTVGNLAAGALADRFGGPRVVAGALVWLIASLLVLPLATASYGAAIAMVLCYGIAAFAITTPQQHRLLSMETGSAAVLVSLNQAVLYLAIAMSGVVGGLGISWAGATNLGLLAAVLAALALGLSETARRLQGQRAAGRRGT</sequence>
<feature type="transmembrane region" description="Helical" evidence="7">
    <location>
        <begin position="340"/>
        <end position="362"/>
    </location>
</feature>
<dbReference type="AlphaFoldDB" id="A0A7W7RJY7"/>
<dbReference type="CDD" id="cd17324">
    <property type="entry name" value="MFS_NepI_like"/>
    <property type="match status" value="1"/>
</dbReference>
<dbReference type="InterPro" id="IPR020846">
    <property type="entry name" value="MFS_dom"/>
</dbReference>
<evidence type="ECO:0000259" key="8">
    <source>
        <dbReference type="PROSITE" id="PS50850"/>
    </source>
</evidence>
<feature type="transmembrane region" description="Helical" evidence="7">
    <location>
        <begin position="257"/>
        <end position="275"/>
    </location>
</feature>
<evidence type="ECO:0000256" key="5">
    <source>
        <dbReference type="ARBA" id="ARBA00023136"/>
    </source>
</evidence>
<dbReference type="InterPro" id="IPR011701">
    <property type="entry name" value="MFS"/>
</dbReference>
<proteinExistence type="predicted"/>
<dbReference type="PROSITE" id="PS50850">
    <property type="entry name" value="MFS"/>
    <property type="match status" value="1"/>
</dbReference>
<dbReference type="Pfam" id="PF07690">
    <property type="entry name" value="MFS_1"/>
    <property type="match status" value="1"/>
</dbReference>
<feature type="transmembrane region" description="Helical" evidence="7">
    <location>
        <begin position="23"/>
        <end position="48"/>
    </location>
</feature>
<gene>
    <name evidence="9" type="ORF">F4561_004156</name>
</gene>
<evidence type="ECO:0000256" key="4">
    <source>
        <dbReference type="ARBA" id="ARBA00022989"/>
    </source>
</evidence>
<dbReference type="RefSeq" id="WP_246437245.1">
    <property type="nucleotide sequence ID" value="NZ_JACHJT010000001.1"/>
</dbReference>
<dbReference type="GO" id="GO:0005886">
    <property type="term" value="C:plasma membrane"/>
    <property type="evidence" value="ECO:0007669"/>
    <property type="project" value="UniProtKB-SubCell"/>
</dbReference>
<comment type="caution">
    <text evidence="9">The sequence shown here is derived from an EMBL/GenBank/DDBJ whole genome shotgun (WGS) entry which is preliminary data.</text>
</comment>
<accession>A0A7W7RJY7</accession>
<dbReference type="InterPro" id="IPR050189">
    <property type="entry name" value="MFS_Efflux_Transporters"/>
</dbReference>
<evidence type="ECO:0000256" key="1">
    <source>
        <dbReference type="ARBA" id="ARBA00004651"/>
    </source>
</evidence>
<feature type="transmembrane region" description="Helical" evidence="7">
    <location>
        <begin position="114"/>
        <end position="139"/>
    </location>
</feature>
<dbReference type="PANTHER" id="PTHR43124:SF10">
    <property type="entry name" value="PURINE EFFLUX PUMP PBUE"/>
    <property type="match status" value="1"/>
</dbReference>
<evidence type="ECO:0000256" key="3">
    <source>
        <dbReference type="ARBA" id="ARBA00022692"/>
    </source>
</evidence>
<feature type="transmembrane region" description="Helical" evidence="7">
    <location>
        <begin position="311"/>
        <end position="328"/>
    </location>
</feature>
<keyword evidence="4 7" id="KW-1133">Transmembrane helix</keyword>
<dbReference type="InterPro" id="IPR036259">
    <property type="entry name" value="MFS_trans_sf"/>
</dbReference>
<keyword evidence="5 7" id="KW-0472">Membrane</keyword>
<dbReference type="Gene3D" id="1.20.1250.20">
    <property type="entry name" value="MFS general substrate transporter like domains"/>
    <property type="match status" value="1"/>
</dbReference>
<feature type="transmembrane region" description="Helical" evidence="7">
    <location>
        <begin position="368"/>
        <end position="391"/>
    </location>
</feature>
<evidence type="ECO:0000256" key="2">
    <source>
        <dbReference type="ARBA" id="ARBA00022475"/>
    </source>
</evidence>
<feature type="transmembrane region" description="Helical" evidence="7">
    <location>
        <begin position="179"/>
        <end position="198"/>
    </location>
</feature>
<evidence type="ECO:0000256" key="6">
    <source>
        <dbReference type="SAM" id="MobiDB-lite"/>
    </source>
</evidence>
<organism evidence="9 10">
    <name type="scientific">Lipingzhangella halophila</name>
    <dbReference type="NCBI Taxonomy" id="1783352"/>
    <lineage>
        <taxon>Bacteria</taxon>
        <taxon>Bacillati</taxon>
        <taxon>Actinomycetota</taxon>
        <taxon>Actinomycetes</taxon>
        <taxon>Streptosporangiales</taxon>
        <taxon>Nocardiopsidaceae</taxon>
        <taxon>Lipingzhangella</taxon>
    </lineage>
</organism>
<evidence type="ECO:0000313" key="9">
    <source>
        <dbReference type="EMBL" id="MBB4933336.1"/>
    </source>
</evidence>
<feature type="transmembrane region" description="Helical" evidence="7">
    <location>
        <begin position="54"/>
        <end position="77"/>
    </location>
</feature>
<name>A0A7W7RJY7_9ACTN</name>
<dbReference type="EMBL" id="JACHJT010000001">
    <property type="protein sequence ID" value="MBB4933336.1"/>
    <property type="molecule type" value="Genomic_DNA"/>
</dbReference>
<evidence type="ECO:0000256" key="7">
    <source>
        <dbReference type="SAM" id="Phobius"/>
    </source>
</evidence>
<feature type="transmembrane region" description="Helical" evidence="7">
    <location>
        <begin position="151"/>
        <end position="173"/>
    </location>
</feature>